<evidence type="ECO:0000256" key="5">
    <source>
        <dbReference type="HAMAP-Rule" id="MF_01080"/>
    </source>
</evidence>
<protein>
    <recommendedName>
        <fullName evidence="5">tRNA pseudouridine synthase B</fullName>
        <ecNumber evidence="5">5.4.99.25</ecNumber>
    </recommendedName>
    <alternativeName>
        <fullName evidence="5">tRNA pseudouridine(55) synthase</fullName>
        <shortName evidence="5">Psi55 synthase</shortName>
    </alternativeName>
    <alternativeName>
        <fullName evidence="5">tRNA pseudouridylate synthase</fullName>
    </alternativeName>
    <alternativeName>
        <fullName evidence="5">tRNA-uridine isomerase</fullName>
    </alternativeName>
</protein>
<dbReference type="HAMAP" id="MF_01080">
    <property type="entry name" value="TruB_bact"/>
    <property type="match status" value="1"/>
</dbReference>
<gene>
    <name evidence="5 7" type="primary">truB</name>
    <name evidence="7" type="ordered locus">ATP_00326</name>
</gene>
<comment type="function">
    <text evidence="5">Responsible for synthesis of pseudouridine from uracil-55 in the psi GC loop of transfer RNAs.</text>
</comment>
<dbReference type="KEGG" id="pml:ATP_00326"/>
<dbReference type="PANTHER" id="PTHR13767">
    <property type="entry name" value="TRNA-PSEUDOURIDINE SYNTHASE"/>
    <property type="match status" value="1"/>
</dbReference>
<dbReference type="eggNOG" id="COG0130">
    <property type="taxonomic scope" value="Bacteria"/>
</dbReference>
<evidence type="ECO:0000313" key="7">
    <source>
        <dbReference type="EMBL" id="CAP18513.1"/>
    </source>
</evidence>
<evidence type="ECO:0000313" key="8">
    <source>
        <dbReference type="Proteomes" id="UP000002020"/>
    </source>
</evidence>
<dbReference type="InterPro" id="IPR014780">
    <property type="entry name" value="tRNA_psdUridine_synth_TruB"/>
</dbReference>
<dbReference type="GO" id="GO:0160148">
    <property type="term" value="F:tRNA pseudouridine(55) synthase activity"/>
    <property type="evidence" value="ECO:0007669"/>
    <property type="project" value="UniProtKB-EC"/>
</dbReference>
<dbReference type="GO" id="GO:1990481">
    <property type="term" value="P:mRNA pseudouridine synthesis"/>
    <property type="evidence" value="ECO:0007669"/>
    <property type="project" value="TreeGrafter"/>
</dbReference>
<evidence type="ECO:0000256" key="1">
    <source>
        <dbReference type="ARBA" id="ARBA00000385"/>
    </source>
</evidence>
<dbReference type="AlphaFoldDB" id="B3QZX6"/>
<dbReference type="EMBL" id="CU469464">
    <property type="protein sequence ID" value="CAP18513.1"/>
    <property type="molecule type" value="Genomic_DNA"/>
</dbReference>
<proteinExistence type="inferred from homology"/>
<accession>B3QZX6</accession>
<feature type="active site" description="Nucleophile" evidence="5">
    <location>
        <position position="38"/>
    </location>
</feature>
<dbReference type="Pfam" id="PF01509">
    <property type="entry name" value="TruB_N"/>
    <property type="match status" value="1"/>
</dbReference>
<dbReference type="EC" id="5.4.99.25" evidence="5"/>
<dbReference type="HOGENOM" id="CLU_032087_0_2_14"/>
<dbReference type="STRING" id="37692.ATP_00326"/>
<comment type="similarity">
    <text evidence="2 5">Belongs to the pseudouridine synthase TruB family. Type 1 subfamily.</text>
</comment>
<evidence type="ECO:0000256" key="3">
    <source>
        <dbReference type="ARBA" id="ARBA00022694"/>
    </source>
</evidence>
<keyword evidence="8" id="KW-1185">Reference proteome</keyword>
<organism evidence="8">
    <name type="scientific">Phytoplasma mali (strain AT)</name>
    <dbReference type="NCBI Taxonomy" id="482235"/>
    <lineage>
        <taxon>Bacteria</taxon>
        <taxon>Bacillati</taxon>
        <taxon>Mycoplasmatota</taxon>
        <taxon>Mollicutes</taxon>
        <taxon>Acholeplasmatales</taxon>
        <taxon>Acholeplasmataceae</taxon>
        <taxon>Candidatus Phytoplasma</taxon>
        <taxon>16SrX (Apple proliferation group)</taxon>
    </lineage>
</organism>
<dbReference type="InterPro" id="IPR020103">
    <property type="entry name" value="PsdUridine_synth_cat_dom_sf"/>
</dbReference>
<evidence type="ECO:0000259" key="6">
    <source>
        <dbReference type="Pfam" id="PF01509"/>
    </source>
</evidence>
<dbReference type="GO" id="GO:0003723">
    <property type="term" value="F:RNA binding"/>
    <property type="evidence" value="ECO:0007669"/>
    <property type="project" value="InterPro"/>
</dbReference>
<dbReference type="InterPro" id="IPR002501">
    <property type="entry name" value="PsdUridine_synth_N"/>
</dbReference>
<evidence type="ECO:0000256" key="4">
    <source>
        <dbReference type="ARBA" id="ARBA00023235"/>
    </source>
</evidence>
<dbReference type="CDD" id="cd02573">
    <property type="entry name" value="PseudoU_synth_EcTruB"/>
    <property type="match status" value="1"/>
</dbReference>
<keyword evidence="3 5" id="KW-0819">tRNA processing</keyword>
<dbReference type="SUPFAM" id="SSF55120">
    <property type="entry name" value="Pseudouridine synthase"/>
    <property type="match status" value="1"/>
</dbReference>
<dbReference type="Gene3D" id="3.30.2350.10">
    <property type="entry name" value="Pseudouridine synthase"/>
    <property type="match status" value="1"/>
</dbReference>
<evidence type="ECO:0000256" key="2">
    <source>
        <dbReference type="ARBA" id="ARBA00005642"/>
    </source>
</evidence>
<comment type="catalytic activity">
    <reaction evidence="1 5">
        <text>uridine(55) in tRNA = pseudouridine(55) in tRNA</text>
        <dbReference type="Rhea" id="RHEA:42532"/>
        <dbReference type="Rhea" id="RHEA-COMP:10101"/>
        <dbReference type="Rhea" id="RHEA-COMP:10102"/>
        <dbReference type="ChEBI" id="CHEBI:65314"/>
        <dbReference type="ChEBI" id="CHEBI:65315"/>
        <dbReference type="EC" id="5.4.99.25"/>
    </reaction>
</comment>
<dbReference type="GO" id="GO:0031119">
    <property type="term" value="P:tRNA pseudouridine synthesis"/>
    <property type="evidence" value="ECO:0007669"/>
    <property type="project" value="UniProtKB-UniRule"/>
</dbReference>
<reference evidence="7 8" key="1">
    <citation type="journal article" date="2008" name="BMC Genomics">
        <title>The linear chromosome of the plant-pathogenic mycoplasma 'Candidatus Phytoplasma mali'.</title>
        <authorList>
            <person name="Kube M."/>
            <person name="Schneider B."/>
            <person name="Kuhl H."/>
            <person name="Dandekar T."/>
            <person name="Heitmann K."/>
            <person name="Migdoll A.M."/>
            <person name="Reinhardt R."/>
            <person name="Seemueller E."/>
        </authorList>
    </citation>
    <scope>NUCLEOTIDE SEQUENCE [LARGE SCALE GENOMIC DNA]</scope>
    <source>
        <strain evidence="7 8">AT</strain>
    </source>
</reference>
<sequence length="283" mass="33062">MEGFFLVYKNKFVTSHDVVKQIKKKFNFLKVGHSGTLDPLAEGLLIVFINKATKLAFLFENLDKKYEGTFVFNQKYDTLDIFGKLIDVKNDIISDEQVQRSFEKFHKKKYLQKPPMHSSIKIEGQKMYNLARKNIIVEIPKREVIIHSLLKTSLVYDNQVDFLTHVSKGTYVRSLAADIALDMNTYGALKKLKRISIGNYLLNDAKTVEQISLKDLIMVETLFSNYDELILNDYLIKLVKNGIYLDQRQIITNKPFIVKNNKNKWIAYYEKIVKNTYAPKYFF</sequence>
<feature type="domain" description="Pseudouridine synthase II N-terminal" evidence="6">
    <location>
        <begin position="23"/>
        <end position="172"/>
    </location>
</feature>
<dbReference type="Proteomes" id="UP000002020">
    <property type="component" value="Chromosome"/>
</dbReference>
<keyword evidence="4 5" id="KW-0413">Isomerase</keyword>
<dbReference type="NCBIfam" id="TIGR00431">
    <property type="entry name" value="TruB"/>
    <property type="match status" value="1"/>
</dbReference>
<dbReference type="PANTHER" id="PTHR13767:SF2">
    <property type="entry name" value="PSEUDOURIDYLATE SYNTHASE TRUB1"/>
    <property type="match status" value="1"/>
</dbReference>
<name>B3QZX6_PHYMT</name>